<dbReference type="NCBIfam" id="TIGR03491">
    <property type="entry name" value="TM0106 family RecB-like putative nuclease"/>
    <property type="match status" value="1"/>
</dbReference>
<dbReference type="GO" id="GO:0043139">
    <property type="term" value="F:5'-3' DNA helicase activity"/>
    <property type="evidence" value="ECO:0007669"/>
    <property type="project" value="TreeGrafter"/>
</dbReference>
<dbReference type="CDD" id="cd17934">
    <property type="entry name" value="DEXXQc_Upf1-like"/>
    <property type="match status" value="1"/>
</dbReference>
<sequence>MSGNDPVVPTLSLMADPPRLSPSALNRFLGCEHRTYLDILEGRGELDAERRPPRMDLLLERGRRHEQYVLDGLREERCDVVSLEDDRATAVERAERTIEAMRAGRRVIYQGCFTGDGWVGYPDFLIRVEEPSDLGGWSYEVHDAKFGRHAAPRHVFQLLFYCDALERLQGRRPAQMHLILRDDERRALRPGDFEAYGQVIAERFAARYDELSGGALPAYPYPVRDCEYCHWWHVCEERRRGDDHISLVAGLWREQGLKLERAGVSSASALAALDRGTVIERLPQTTLSTLRAQADLQVRSRRLDRPLYELLEPEHGRGLHRLPEPSPGDVYFDFEGDRYWGDEGLEYLFGTVCSDDGEWRYRPIWALSRAEEKRAFEMWVDWITERLERHPDLHVFHYNSYEPVALKAMMVRHATREHEVDELLRRNVFVDLYGITRQAVRAGIESYSLKSLEAVIGFERAADLRDGLGSMRRWQDFQDDGSRDHLDEIAAYNRDDCHSTRALNEWLLARRPEAQARFGVELAALAPEEPKPLSPRAAEVQARTDALRPRLLAGLPDDESEDDPQQRARRLAFHLTSYHRQEEKQAWWTFFDRRKRSLDELRDEDREAIGDLAVLAVEPVNRSWRWTLSFPPQEYKLGPGNVDEPLTERGAQLVEIDERAGTVVVTRGQRSGEDPPRALAPGGPYQARAQVDAVFAFAERIGGGGLERAEAGLDLLLRRPPRLRSGSPPLSEAAFDLARVCAQVRGLDRSALVIQGPPGTGKTWTGARIALSLMADGRRVGVMATAHKAINNLLAAIDQAADETGAAFRGWRKRTGEDDNNYESARIACEKDLPDDDGDGPVLLHAGTAWYWASDDAAPVDVLIVDEAGQVSLADAIAVAQAADSVVLLGDPQQLAHVSQGVHPVGSGVSVLEHLLGDDDTIPPDRGVFLETSWRMHPAVCDFVSRTMYDDRLAAREGCERQRISSPGLCGSGLRFIGVEHADNRGRSQEEATRIAAEVDRLVGGTYVDRDGEVHELTLADILVVAPYNAQVRCLKAHLPDDARVGTVDKFQGQEAPVVFFSMASSSGDDVTRGMSFLLSRNRLNVAVSRAQALAVVVCSPRLLSSRCSTVDDMRLVNMLCRFAAEATPITSPGNAATTPAP</sequence>
<name>A0A9E6Y269_9ACTN</name>
<dbReference type="SUPFAM" id="SSF53098">
    <property type="entry name" value="Ribonuclease H-like"/>
    <property type="match status" value="1"/>
</dbReference>
<accession>A0A9E6Y269</accession>
<dbReference type="CDD" id="cd18808">
    <property type="entry name" value="SF1_C_Upf1"/>
    <property type="match status" value="1"/>
</dbReference>
<dbReference type="PANTHER" id="PTHR43788:SF8">
    <property type="entry name" value="DNA-BINDING PROTEIN SMUBP-2"/>
    <property type="match status" value="1"/>
</dbReference>
<dbReference type="GO" id="GO:0008854">
    <property type="term" value="F:exodeoxyribonuclease V activity"/>
    <property type="evidence" value="ECO:0007669"/>
    <property type="project" value="UniProtKB-EC"/>
</dbReference>
<keyword evidence="8" id="KW-0234">DNA repair</keyword>
<dbReference type="Gene3D" id="3.90.320.10">
    <property type="match status" value="1"/>
</dbReference>
<evidence type="ECO:0000256" key="5">
    <source>
        <dbReference type="ARBA" id="ARBA00022806"/>
    </source>
</evidence>
<dbReference type="AlphaFoldDB" id="A0A9E6Y269"/>
<dbReference type="InterPro" id="IPR050534">
    <property type="entry name" value="Coronavir_polyprotein_1ab"/>
</dbReference>
<keyword evidence="4 12" id="KW-0378">Hydrolase</keyword>
<dbReference type="InterPro" id="IPR041679">
    <property type="entry name" value="DNA2/NAM7-like_C"/>
</dbReference>
<evidence type="ECO:0000259" key="10">
    <source>
        <dbReference type="Pfam" id="PF13087"/>
    </source>
</evidence>
<reference evidence="12" key="1">
    <citation type="journal article" date="2022" name="Int. J. Syst. Evol. Microbiol.">
        <title>Pseudomonas aegrilactucae sp. nov. and Pseudomonas morbosilactucae sp. nov., pathogens causing bacterial rot of lettuce in Japan.</title>
        <authorList>
            <person name="Sawada H."/>
            <person name="Fujikawa T."/>
            <person name="Satou M."/>
        </authorList>
    </citation>
    <scope>NUCLEOTIDE SEQUENCE</scope>
    <source>
        <strain evidence="12">0166_1</strain>
    </source>
</reference>
<protein>
    <submittedName>
        <fullName evidence="12">RecBCD enzyme subunit RecD</fullName>
        <ecNumber evidence="12">3.1.11.5</ecNumber>
    </submittedName>
</protein>
<keyword evidence="2" id="KW-0547">Nucleotide-binding</keyword>
<dbReference type="EC" id="3.1.11.5" evidence="12"/>
<evidence type="ECO:0000256" key="8">
    <source>
        <dbReference type="ARBA" id="ARBA00023204"/>
    </source>
</evidence>
<organism evidence="12 13">
    <name type="scientific">Capillimicrobium parvum</name>
    <dbReference type="NCBI Taxonomy" id="2884022"/>
    <lineage>
        <taxon>Bacteria</taxon>
        <taxon>Bacillati</taxon>
        <taxon>Actinomycetota</taxon>
        <taxon>Thermoleophilia</taxon>
        <taxon>Solirubrobacterales</taxon>
        <taxon>Capillimicrobiaceae</taxon>
        <taxon>Capillimicrobium</taxon>
    </lineage>
</organism>
<dbReference type="Pfam" id="PF13087">
    <property type="entry name" value="AAA_12"/>
    <property type="match status" value="1"/>
</dbReference>
<evidence type="ECO:0000313" key="13">
    <source>
        <dbReference type="Proteomes" id="UP001162834"/>
    </source>
</evidence>
<dbReference type="Proteomes" id="UP001162834">
    <property type="component" value="Chromosome"/>
</dbReference>
<keyword evidence="3" id="KW-0227">DNA damage</keyword>
<keyword evidence="5" id="KW-0347">Helicase</keyword>
<gene>
    <name evidence="12" type="primary">recD_2</name>
    <name evidence="12" type="ORF">DSM104329_04922</name>
</gene>
<dbReference type="Gene3D" id="3.40.50.300">
    <property type="entry name" value="P-loop containing nucleotide triphosphate hydrolases"/>
    <property type="match status" value="2"/>
</dbReference>
<evidence type="ECO:0000256" key="6">
    <source>
        <dbReference type="ARBA" id="ARBA00022839"/>
    </source>
</evidence>
<keyword evidence="7" id="KW-0067">ATP-binding</keyword>
<dbReference type="InterPro" id="IPR012337">
    <property type="entry name" value="RNaseH-like_sf"/>
</dbReference>
<evidence type="ECO:0000256" key="7">
    <source>
        <dbReference type="ARBA" id="ARBA00022840"/>
    </source>
</evidence>
<keyword evidence="6" id="KW-0269">Exonuclease</keyword>
<dbReference type="KEGG" id="sbae:DSM104329_04922"/>
<dbReference type="EMBL" id="CP087164">
    <property type="protein sequence ID" value="UGS38493.1"/>
    <property type="molecule type" value="Genomic_DNA"/>
</dbReference>
<feature type="domain" description="DNA2/NAM7 helicase-like C-terminal" evidence="10">
    <location>
        <begin position="911"/>
        <end position="1100"/>
    </location>
</feature>
<evidence type="ECO:0000256" key="1">
    <source>
        <dbReference type="ARBA" id="ARBA00022722"/>
    </source>
</evidence>
<keyword evidence="13" id="KW-1185">Reference proteome</keyword>
<feature type="domain" description="YprB ribonuclease H-like" evidence="11">
    <location>
        <begin position="330"/>
        <end position="507"/>
    </location>
</feature>
<evidence type="ECO:0000259" key="11">
    <source>
        <dbReference type="Pfam" id="PF13482"/>
    </source>
</evidence>
<dbReference type="GO" id="GO:0005524">
    <property type="term" value="F:ATP binding"/>
    <property type="evidence" value="ECO:0007669"/>
    <property type="project" value="UniProtKB-KW"/>
</dbReference>
<evidence type="ECO:0000256" key="2">
    <source>
        <dbReference type="ARBA" id="ARBA00022741"/>
    </source>
</evidence>
<keyword evidence="1" id="KW-0540">Nuclease</keyword>
<dbReference type="Pfam" id="PF13604">
    <property type="entry name" value="AAA_30"/>
    <property type="match status" value="1"/>
</dbReference>
<evidence type="ECO:0000313" key="12">
    <source>
        <dbReference type="EMBL" id="UGS38493.1"/>
    </source>
</evidence>
<feature type="domain" description="PD-(D/E)XK endonuclease-like" evidence="9">
    <location>
        <begin position="19"/>
        <end position="236"/>
    </location>
</feature>
<evidence type="ECO:0000256" key="4">
    <source>
        <dbReference type="ARBA" id="ARBA00022801"/>
    </source>
</evidence>
<evidence type="ECO:0000256" key="3">
    <source>
        <dbReference type="ARBA" id="ARBA00022763"/>
    </source>
</evidence>
<evidence type="ECO:0000259" key="9">
    <source>
        <dbReference type="Pfam" id="PF12705"/>
    </source>
</evidence>
<proteinExistence type="predicted"/>
<dbReference type="GO" id="GO:0006281">
    <property type="term" value="P:DNA repair"/>
    <property type="evidence" value="ECO:0007669"/>
    <property type="project" value="UniProtKB-KW"/>
</dbReference>
<dbReference type="Pfam" id="PF13482">
    <property type="entry name" value="RNase_H_2"/>
    <property type="match status" value="1"/>
</dbReference>
<dbReference type="SUPFAM" id="SSF52540">
    <property type="entry name" value="P-loop containing nucleoside triphosphate hydrolases"/>
    <property type="match status" value="1"/>
</dbReference>
<dbReference type="PANTHER" id="PTHR43788">
    <property type="entry name" value="DNA2/NAM7 HELICASE FAMILY MEMBER"/>
    <property type="match status" value="1"/>
</dbReference>
<dbReference type="InterPro" id="IPR019993">
    <property type="entry name" value="RecB_nuclease_TM0106_put"/>
</dbReference>
<dbReference type="InterPro" id="IPR047187">
    <property type="entry name" value="SF1_C_Upf1"/>
</dbReference>
<dbReference type="InterPro" id="IPR011604">
    <property type="entry name" value="PDDEXK-like_dom_sf"/>
</dbReference>
<dbReference type="Pfam" id="PF12705">
    <property type="entry name" value="PDDEXK_1"/>
    <property type="match status" value="1"/>
</dbReference>
<dbReference type="InterPro" id="IPR038726">
    <property type="entry name" value="PDDEXK_AddAB-type"/>
</dbReference>
<dbReference type="InterPro" id="IPR027417">
    <property type="entry name" value="P-loop_NTPase"/>
</dbReference>
<dbReference type="InterPro" id="IPR038720">
    <property type="entry name" value="YprB_RNase_H-like_dom"/>
</dbReference>